<feature type="domain" description="FAT" evidence="19">
    <location>
        <begin position="1779"/>
        <end position="2300"/>
    </location>
</feature>
<evidence type="ECO:0000259" key="20">
    <source>
        <dbReference type="PROSITE" id="PS51190"/>
    </source>
</evidence>
<feature type="region of interest" description="Disordered" evidence="17">
    <location>
        <begin position="188"/>
        <end position="212"/>
    </location>
</feature>
<feature type="domain" description="FATC" evidence="20">
    <location>
        <begin position="2726"/>
        <end position="2762"/>
    </location>
</feature>
<evidence type="ECO:0000256" key="1">
    <source>
        <dbReference type="ARBA" id="ARBA00004123"/>
    </source>
</evidence>
<keyword evidence="16" id="KW-0779">Telomere</keyword>
<name>A0ABR4KBE6_9EURO</name>
<dbReference type="EC" id="2.7.11.1" evidence="4 16"/>
<dbReference type="Pfam" id="PF00454">
    <property type="entry name" value="PI3_PI4_kinase"/>
    <property type="match status" value="1"/>
</dbReference>
<evidence type="ECO:0000313" key="22">
    <source>
        <dbReference type="Proteomes" id="UP001610444"/>
    </source>
</evidence>
<dbReference type="InterPro" id="IPR014009">
    <property type="entry name" value="PIK_FAT"/>
</dbReference>
<comment type="catalytic activity">
    <reaction evidence="15">
        <text>L-seryl-[protein] + ATP = O-phospho-L-seryl-[protein] + ADP + H(+)</text>
        <dbReference type="Rhea" id="RHEA:17989"/>
        <dbReference type="Rhea" id="RHEA-COMP:9863"/>
        <dbReference type="Rhea" id="RHEA-COMP:11604"/>
        <dbReference type="ChEBI" id="CHEBI:15378"/>
        <dbReference type="ChEBI" id="CHEBI:29999"/>
        <dbReference type="ChEBI" id="CHEBI:30616"/>
        <dbReference type="ChEBI" id="CHEBI:83421"/>
        <dbReference type="ChEBI" id="CHEBI:456216"/>
        <dbReference type="EC" id="2.7.11.1"/>
    </reaction>
</comment>
<keyword evidence="10 16" id="KW-0418">Kinase</keyword>
<dbReference type="Pfam" id="PF11640">
    <property type="entry name" value="TAN"/>
    <property type="match status" value="1"/>
</dbReference>
<reference evidence="21 22" key="1">
    <citation type="submission" date="2024-07" db="EMBL/GenBank/DDBJ databases">
        <title>Section-level genome sequencing and comparative genomics of Aspergillus sections Usti and Cavernicolus.</title>
        <authorList>
            <consortium name="Lawrence Berkeley National Laboratory"/>
            <person name="Nybo J.L."/>
            <person name="Vesth T.C."/>
            <person name="Theobald S."/>
            <person name="Frisvad J.C."/>
            <person name="Larsen T.O."/>
            <person name="Kjaerboelling I."/>
            <person name="Rothschild-Mancinelli K."/>
            <person name="Lyhne E.K."/>
            <person name="Kogle M.E."/>
            <person name="Barry K."/>
            <person name="Clum A."/>
            <person name="Na H."/>
            <person name="Ledsgaard L."/>
            <person name="Lin J."/>
            <person name="Lipzen A."/>
            <person name="Kuo A."/>
            <person name="Riley R."/>
            <person name="Mondo S."/>
            <person name="LaButti K."/>
            <person name="Haridas S."/>
            <person name="Pangalinan J."/>
            <person name="Salamov A.A."/>
            <person name="Simmons B.A."/>
            <person name="Magnuson J.K."/>
            <person name="Chen J."/>
            <person name="Drula E."/>
            <person name="Henrissat B."/>
            <person name="Wiebenga A."/>
            <person name="Lubbers R.J."/>
            <person name="Gomes A.C."/>
            <person name="Macurrencykelacurrency M.R."/>
            <person name="Stajich J."/>
            <person name="Grigoriev I.V."/>
            <person name="Mortensen U.H."/>
            <person name="De vries R.P."/>
            <person name="Baker S.E."/>
            <person name="Andersen M.R."/>
        </authorList>
    </citation>
    <scope>NUCLEOTIDE SEQUENCE [LARGE SCALE GENOMIC DNA]</scope>
    <source>
        <strain evidence="21 22">CBS 756.74</strain>
    </source>
</reference>
<comment type="function">
    <text evidence="13 16">Serine/threonine protein kinase which activates checkpoint signaling upon genotoxic stresses such as ionizing radiation (IR), ultraviolet light (UV), or DNA replication stalling, thereby acting as a DNA damage sensor. Recognizes the substrate consensus sequence [ST]-Q. Phosphorylates histone H2A to form H2AS128ph (gamma-H2A) at sites of DNA damage, involved in the regulation of DNA damage response mechanism. Required for the control of telomere length and genome stability.</text>
</comment>
<comment type="subunit">
    <text evidence="3">Associates with DNA double-strand breaks.</text>
</comment>
<evidence type="ECO:0000259" key="18">
    <source>
        <dbReference type="PROSITE" id="PS50290"/>
    </source>
</evidence>
<comment type="subcellular location">
    <subcellularLocation>
        <location evidence="16">Chromosome</location>
        <location evidence="16">Telomere</location>
    </subcellularLocation>
    <subcellularLocation>
        <location evidence="1 16">Nucleus</location>
    </subcellularLocation>
</comment>
<keyword evidence="12 16" id="KW-0539">Nucleus</keyword>
<dbReference type="InterPro" id="IPR018936">
    <property type="entry name" value="PI3/4_kinase_CS"/>
</dbReference>
<evidence type="ECO:0000256" key="14">
    <source>
        <dbReference type="ARBA" id="ARBA00047899"/>
    </source>
</evidence>
<keyword evidence="8 16" id="KW-0547">Nucleotide-binding</keyword>
<protein>
    <recommendedName>
        <fullName evidence="5 16">Serine/threonine-protein kinase Tel1</fullName>
        <ecNumber evidence="4 16">2.7.11.1</ecNumber>
    </recommendedName>
</protein>
<dbReference type="SMART" id="SM01343">
    <property type="entry name" value="FATC"/>
    <property type="match status" value="1"/>
</dbReference>
<evidence type="ECO:0000256" key="15">
    <source>
        <dbReference type="ARBA" id="ARBA00048679"/>
    </source>
</evidence>
<evidence type="ECO:0000256" key="2">
    <source>
        <dbReference type="ARBA" id="ARBA00010769"/>
    </source>
</evidence>
<proteinExistence type="inferred from homology"/>
<dbReference type="Pfam" id="PF02260">
    <property type="entry name" value="FATC"/>
    <property type="match status" value="1"/>
</dbReference>
<dbReference type="PANTHER" id="PTHR37079">
    <property type="entry name" value="SERINE/THREONINE-PROTEIN KINASE ATM"/>
    <property type="match status" value="1"/>
</dbReference>
<dbReference type="SMART" id="SM01342">
    <property type="entry name" value="TAN"/>
    <property type="match status" value="1"/>
</dbReference>
<evidence type="ECO:0000256" key="8">
    <source>
        <dbReference type="ARBA" id="ARBA00022741"/>
    </source>
</evidence>
<feature type="compositionally biased region" description="Polar residues" evidence="17">
    <location>
        <begin position="2701"/>
        <end position="2710"/>
    </location>
</feature>
<dbReference type="Gene3D" id="1.10.1070.11">
    <property type="entry name" value="Phosphatidylinositol 3-/4-kinase, catalytic domain"/>
    <property type="match status" value="1"/>
</dbReference>
<dbReference type="SUPFAM" id="SSF56112">
    <property type="entry name" value="Protein kinase-like (PK-like)"/>
    <property type="match status" value="1"/>
</dbReference>
<dbReference type="PANTHER" id="PTHR37079:SF4">
    <property type="entry name" value="SERINE_THREONINE-PROTEIN KINASE ATM"/>
    <property type="match status" value="1"/>
</dbReference>
<dbReference type="SMART" id="SM00146">
    <property type="entry name" value="PI3Kc"/>
    <property type="match status" value="1"/>
</dbReference>
<evidence type="ECO:0000256" key="17">
    <source>
        <dbReference type="SAM" id="MobiDB-lite"/>
    </source>
</evidence>
<dbReference type="PROSITE" id="PS51190">
    <property type="entry name" value="FATC"/>
    <property type="match status" value="1"/>
</dbReference>
<dbReference type="EMBL" id="JBFXLR010000024">
    <property type="protein sequence ID" value="KAL2849089.1"/>
    <property type="molecule type" value="Genomic_DNA"/>
</dbReference>
<feature type="region of interest" description="Disordered" evidence="17">
    <location>
        <begin position="2685"/>
        <end position="2712"/>
    </location>
</feature>
<dbReference type="InterPro" id="IPR011009">
    <property type="entry name" value="Kinase-like_dom_sf"/>
</dbReference>
<evidence type="ECO:0000256" key="16">
    <source>
        <dbReference type="RuleBase" id="RU365027"/>
    </source>
</evidence>
<dbReference type="PROSITE" id="PS51189">
    <property type="entry name" value="FAT"/>
    <property type="match status" value="1"/>
</dbReference>
<sequence>MRGEITLDRALALISSDKIKERADGLADLKHVLQQNKRSSKLQSMSDKGCHHIFESLFRLVSAEKSLYNRASSKGAASARLSACASVIRTAVDALLCNLRTKSVRAVLDHITDTLVNRESPLFELLGVDYTKCLSTILHYPPHVEHLGIEEWEKALNFCLSIIGVSDDEESQQSTWSRHSPTLDDYLGASGGRSTPSRMTPSLAFREKPKGPTGAFEEALQCIKMLSGAPNAPIQDYAETMLRGLTRYVASSPVGGSGHQAAFASINTVVMRVIFDSSELVRETLMELVPVIRQHWATKLVGLKDELLATSIFVVSILTDAIRKTPSASLMLAVEGLANTLQSEYTRRAEKEILQVDDLIFSSKTSPESGRFHLWPRLESTRSEHNWTLIWAMARLLELSEDLAARLSPSPAEGETPNKKQRLASKIDDVFRDSTGSFGIRRVCALQLIPFLFQHYAQVEPKMSLLERLIPHILDDNPTIASWTMIALASIAASPRANAPSLTKYWQQVWDLTSRASTSQFTSRAACNLQNSILEFGLLDYSEVSETINSMLTFVNLNGPSALSDSSLELWARVIRVTAQINPGSVSKASSQICAWLREAWIIGTATDRIQTSQVATFARPLELLNVMLACTNRPFHLPRTSFTGPTGLIARVWHFYHSNKKVLAYLFDLQNLPDFYDIWESQNSVSIDESARLDPNDLGILDLLQAKSEHFLHSWQSLTEDKSRHVTPDIVQILTSFCITTAIYISCLPEQPETRLQTLHLNSHSLWESICSFLVSREPMFMLACVTLLPPFLSPESCLSAAPSAIHEAIYGLVVPLSQVLESRRQLQRETLSAANMEIMDLDDPLLAPSDQDEELSTIAYANRSGSPLFQDLPSFQRYMTVLLSIFRKAHVQLYAPQEQDDTKLYDYLVSLDEVDILAARNLLPHVYQYCAGMDQDSLLGILEDLGEKCLQTYELERCEASHLICINMMSSFSKSWVNGDSDTFSDSASDIYAWFTGVFLRKGRASPSVLVAFAELLGTILSVNPSYSSGQSSPSPRTTLFKIIKDGDVLVKFNAGSLIPQLFEQFLLKDHDAIFEDVLENLPADPEWKEGIAVRLFLLAQLASRWHTLLRRSIYYIFETSAQVRHSLWYAEKCLQSVSESLGLQDAKEIFQLFSSQILYTWTEAESVMSMPFSIFGYGSLMDMLSDAQDEIVGQIMMRASEKDATELATFMNRPFVELLTASFYKAEAYTIARDISTPPGQGSQPKGVEYRLKKILGTDKLIDLIEAQFPQIVATFFSALDFYEQVEKAFTRRESFKKALDTYKRITDKGLSKVVLPANQQPSFRARYLLDELEFLCKRSGYELEAIWTPALASYVCRTLLESIHPALGSLHACSVIRKLKILVCVAGPVMLSDYPYEMMITALQPFLVDIFCSEDALAIFWYLLETGKTYLVEHPGLMAGLAVSTLLSLRRFLAAPPVHLRQDSQFTQWFEDYLDTYESPVLNDEAVESFQRLIEPLPAVGEQETDTVGVSESALLLEVLKDRNSKDSLLRKPISDRGETKYQLKTIKQDGDAVSNAITYRSWAARVIGRAFATTGKIDDTLLREQDLVLFHTYSSQSGIDIYCQSKANILRILCDMLQSSSQTGSLERTLQLISSVEEVPPPLMKALTWTPYQCPGISLTASEVKKRDAVQGYDLELSPSYWARNVGFFLSNAAAEDPVVGPLGSILYLIPDLATQLLPYMLHDSLLADLRGDIDVPLQDVENDTIPHARLPRPNEPTIVDRDDWLDIDYAEASSAATRTISNSRRSSVNIDDPDFFYGIQQTSSLDSGFKNLLFQSAQYDSQVQMTGSGNTYGGIANSMLGALKSSSENSVPFGSMLQAATNLRQWDIPISPLNKSPSATMFRVFQSLHTSASLVDVSACINETLTTMSLRKIEDVLQANSIEEVSQQWQNIAARTSWLQTTDVHEVSEILNAHETLFSSIKQKDYLKSSFNLSDYDAQLLEVKVIRQSLDIARNHGIAQASLKSAVYLSKLSDQCVSLGLNVEGVAKFDLANVLWDQGEMAPSIQILQQLRDRNDLPKQAIPISRAELLVTLGHHIAEARLEKPEAIIQNYLTPAVKELKGRSEAEEAGRVYHGFAMFCDQQLQNPDGLEDFSRVEQLRNRKEKEVLALDEMLKSAEGKERDNLKFHRSKTKQWFDLDDREYQRLKRSREAFLQQCLENYLICLKESEKYNNDVLRFCALWLAQSHSEIANKAVSKYLSDVPSRKFAPLMNQLTSRLLDVADNFQGMLSALIYRICCEHPFHGMYQIFASSKSRGGKDQSALSRNRAATKLAETLRSDKHIGQLWVAVHNTNINYVRFAVERLDDKMKHGAKVALKKLPTGARLEQDAANQRLPPPTMKIEIRVDCDYSDVPKLTKYYPEFTIASGVSAPKIVTAVASNGERYKQLFKGGNDDLRQDAIMEQVFEQVSSLLKDHRATRQRNLGIRAYKVLPLTSNAGIIEFVPHTIPLNEYLMPAHQRYYPKDMKPNACRKYIADVQTRSFEQRVRVYRQVTEHFRPVLRYFFMEKFNNPDDWFRRRLSYTQSTAAISMLGHVLGLGDRHGHNILLDERTGEVVHIDLGVAFEQGRVLPVPEVVPFRLTRDLVDGMGVTKTEGVFRRCCEFTLEALRQESYSIMTILDVLRYDPLYSWTVSPLRMKKMQEQDAGDGPPVLPGSTVENRSTNEPSEADRALTVVAKKLSKTLSVTATVNELIQQATDEKNLAVLYCGKPSVPSFTS</sequence>
<feature type="domain" description="PI3K/PI4K catalytic" evidence="18">
    <location>
        <begin position="2404"/>
        <end position="2715"/>
    </location>
</feature>
<keyword evidence="16" id="KW-0156">Chromatin regulator</keyword>
<dbReference type="RefSeq" id="XP_070898624.1">
    <property type="nucleotide sequence ID" value="XM_071048039.1"/>
</dbReference>
<organism evidence="21 22">
    <name type="scientific">Aspergillus pseudodeflectus</name>
    <dbReference type="NCBI Taxonomy" id="176178"/>
    <lineage>
        <taxon>Eukaryota</taxon>
        <taxon>Fungi</taxon>
        <taxon>Dikarya</taxon>
        <taxon>Ascomycota</taxon>
        <taxon>Pezizomycotina</taxon>
        <taxon>Eurotiomycetes</taxon>
        <taxon>Eurotiomycetidae</taxon>
        <taxon>Eurotiales</taxon>
        <taxon>Aspergillaceae</taxon>
        <taxon>Aspergillus</taxon>
        <taxon>Aspergillus subgen. Nidulantes</taxon>
    </lineage>
</organism>
<dbReference type="Gene3D" id="3.30.1010.10">
    <property type="entry name" value="Phosphatidylinositol 3-kinase Catalytic Subunit, Chain A, domain 4"/>
    <property type="match status" value="1"/>
</dbReference>
<evidence type="ECO:0000259" key="19">
    <source>
        <dbReference type="PROSITE" id="PS51189"/>
    </source>
</evidence>
<dbReference type="InterPro" id="IPR003152">
    <property type="entry name" value="FATC_dom"/>
</dbReference>
<keyword evidence="6 16" id="KW-0723">Serine/threonine-protein kinase</keyword>
<evidence type="ECO:0000256" key="4">
    <source>
        <dbReference type="ARBA" id="ARBA00012513"/>
    </source>
</evidence>
<dbReference type="PROSITE" id="PS00915">
    <property type="entry name" value="PI3_4_KINASE_1"/>
    <property type="match status" value="1"/>
</dbReference>
<dbReference type="InterPro" id="IPR044107">
    <property type="entry name" value="PIKKc_ATM"/>
</dbReference>
<comment type="similarity">
    <text evidence="2 16">Belongs to the PI3/PI4-kinase family. ATM subfamily.</text>
</comment>
<evidence type="ECO:0000256" key="3">
    <source>
        <dbReference type="ARBA" id="ARBA00011370"/>
    </source>
</evidence>
<accession>A0ABR4KBE6</accession>
<dbReference type="SUPFAM" id="SSF48371">
    <property type="entry name" value="ARM repeat"/>
    <property type="match status" value="1"/>
</dbReference>
<dbReference type="InterPro" id="IPR021668">
    <property type="entry name" value="TAN"/>
</dbReference>
<keyword evidence="7 16" id="KW-0808">Transferase</keyword>
<keyword evidence="11 16" id="KW-0067">ATP-binding</keyword>
<keyword evidence="9 16" id="KW-0227">DNA damage</keyword>
<evidence type="ECO:0000256" key="11">
    <source>
        <dbReference type="ARBA" id="ARBA00022840"/>
    </source>
</evidence>
<evidence type="ECO:0000256" key="9">
    <source>
        <dbReference type="ARBA" id="ARBA00022763"/>
    </source>
</evidence>
<evidence type="ECO:0000256" key="12">
    <source>
        <dbReference type="ARBA" id="ARBA00023242"/>
    </source>
</evidence>
<comment type="caution">
    <text evidence="21">The sequence shown here is derived from an EMBL/GenBank/DDBJ whole genome shotgun (WGS) entry which is preliminary data.</text>
</comment>
<dbReference type="CDD" id="cd05171">
    <property type="entry name" value="PIKKc_ATM"/>
    <property type="match status" value="1"/>
</dbReference>
<keyword evidence="16" id="KW-0158">Chromosome</keyword>
<dbReference type="InterPro" id="IPR016024">
    <property type="entry name" value="ARM-type_fold"/>
</dbReference>
<dbReference type="InterPro" id="IPR000403">
    <property type="entry name" value="PI3/4_kinase_cat_dom"/>
</dbReference>
<evidence type="ECO:0000256" key="7">
    <source>
        <dbReference type="ARBA" id="ARBA00022679"/>
    </source>
</evidence>
<dbReference type="PROSITE" id="PS00916">
    <property type="entry name" value="PI3_4_KINASE_2"/>
    <property type="match status" value="1"/>
</dbReference>
<dbReference type="PROSITE" id="PS50290">
    <property type="entry name" value="PI3_4_KINASE_3"/>
    <property type="match status" value="1"/>
</dbReference>
<dbReference type="InterPro" id="IPR038980">
    <property type="entry name" value="ATM_plant"/>
</dbReference>
<dbReference type="InterPro" id="IPR036940">
    <property type="entry name" value="PI3/4_kinase_cat_sf"/>
</dbReference>
<evidence type="ECO:0000256" key="13">
    <source>
        <dbReference type="ARBA" id="ARBA00025079"/>
    </source>
</evidence>
<keyword evidence="22" id="KW-1185">Reference proteome</keyword>
<evidence type="ECO:0000313" key="21">
    <source>
        <dbReference type="EMBL" id="KAL2849089.1"/>
    </source>
</evidence>
<evidence type="ECO:0000256" key="6">
    <source>
        <dbReference type="ARBA" id="ARBA00022527"/>
    </source>
</evidence>
<dbReference type="GeneID" id="98163203"/>
<comment type="catalytic activity">
    <reaction evidence="14 16">
        <text>L-threonyl-[protein] + ATP = O-phospho-L-threonyl-[protein] + ADP + H(+)</text>
        <dbReference type="Rhea" id="RHEA:46608"/>
        <dbReference type="Rhea" id="RHEA-COMP:11060"/>
        <dbReference type="Rhea" id="RHEA-COMP:11605"/>
        <dbReference type="ChEBI" id="CHEBI:15378"/>
        <dbReference type="ChEBI" id="CHEBI:30013"/>
        <dbReference type="ChEBI" id="CHEBI:30616"/>
        <dbReference type="ChEBI" id="CHEBI:61977"/>
        <dbReference type="ChEBI" id="CHEBI:456216"/>
        <dbReference type="EC" id="2.7.11.1"/>
    </reaction>
</comment>
<gene>
    <name evidence="21" type="ORF">BJX68DRAFT_276217</name>
</gene>
<evidence type="ECO:0000256" key="5">
    <source>
        <dbReference type="ARBA" id="ARBA00014619"/>
    </source>
</evidence>
<evidence type="ECO:0000256" key="10">
    <source>
        <dbReference type="ARBA" id="ARBA00022777"/>
    </source>
</evidence>
<dbReference type="Proteomes" id="UP001610444">
    <property type="component" value="Unassembled WGS sequence"/>
</dbReference>